<dbReference type="InterPro" id="IPR013321">
    <property type="entry name" value="Arc_rbn_hlx_hlx"/>
</dbReference>
<dbReference type="Pfam" id="PF20605">
    <property type="entry name" value="Antitox_RHH"/>
    <property type="match status" value="1"/>
</dbReference>
<reference evidence="2" key="1">
    <citation type="journal article" date="2014" name="Front. Microbiol.">
        <title>High frequency of phylogenetically diverse reductive dehalogenase-homologous genes in deep subseafloor sedimentary metagenomes.</title>
        <authorList>
            <person name="Kawai M."/>
            <person name="Futagami T."/>
            <person name="Toyoda A."/>
            <person name="Takaki Y."/>
            <person name="Nishi S."/>
            <person name="Hori S."/>
            <person name="Arai W."/>
            <person name="Tsubouchi T."/>
            <person name="Morono Y."/>
            <person name="Uchiyama I."/>
            <person name="Ito T."/>
            <person name="Fujiyama A."/>
            <person name="Inagaki F."/>
            <person name="Takami H."/>
        </authorList>
    </citation>
    <scope>NUCLEOTIDE SEQUENCE</scope>
    <source>
        <strain evidence="2">Expedition CK06-06</strain>
    </source>
</reference>
<accession>X0YYF9</accession>
<evidence type="ECO:0000259" key="1">
    <source>
        <dbReference type="Pfam" id="PF20605"/>
    </source>
</evidence>
<dbReference type="AlphaFoldDB" id="X0YYF9"/>
<dbReference type="InterPro" id="IPR046765">
    <property type="entry name" value="Antitox_RHH"/>
</dbReference>
<dbReference type="GO" id="GO:0006355">
    <property type="term" value="P:regulation of DNA-templated transcription"/>
    <property type="evidence" value="ECO:0007669"/>
    <property type="project" value="InterPro"/>
</dbReference>
<dbReference type="EMBL" id="BART01006346">
    <property type="protein sequence ID" value="GAG61879.1"/>
    <property type="molecule type" value="Genomic_DNA"/>
</dbReference>
<evidence type="ECO:0000313" key="2">
    <source>
        <dbReference type="EMBL" id="GAG61879.1"/>
    </source>
</evidence>
<feature type="domain" description="Antitoxin-like ribbon-helix-helix" evidence="1">
    <location>
        <begin position="17"/>
        <end position="48"/>
    </location>
</feature>
<gene>
    <name evidence="2" type="ORF">S01H4_14470</name>
</gene>
<dbReference type="InterPro" id="IPR010985">
    <property type="entry name" value="Ribbon_hlx_hlx"/>
</dbReference>
<sequence length="50" mass="5684">MGQKKTFSTRIDADKLKALKHLAVDLDKSLGVLLGEAIEDLLKKYKRKKK</sequence>
<name>X0YYF9_9ZZZZ</name>
<proteinExistence type="predicted"/>
<dbReference type="SUPFAM" id="SSF47598">
    <property type="entry name" value="Ribbon-helix-helix"/>
    <property type="match status" value="1"/>
</dbReference>
<organism evidence="2">
    <name type="scientific">marine sediment metagenome</name>
    <dbReference type="NCBI Taxonomy" id="412755"/>
    <lineage>
        <taxon>unclassified sequences</taxon>
        <taxon>metagenomes</taxon>
        <taxon>ecological metagenomes</taxon>
    </lineage>
</organism>
<comment type="caution">
    <text evidence="2">The sequence shown here is derived from an EMBL/GenBank/DDBJ whole genome shotgun (WGS) entry which is preliminary data.</text>
</comment>
<protein>
    <recommendedName>
        <fullName evidence="1">Antitoxin-like ribbon-helix-helix domain-containing protein</fullName>
    </recommendedName>
</protein>
<dbReference type="Gene3D" id="1.10.1220.10">
    <property type="entry name" value="Met repressor-like"/>
    <property type="match status" value="1"/>
</dbReference>